<evidence type="ECO:0000313" key="2">
    <source>
        <dbReference type="EMBL" id="NIK87681.1"/>
    </source>
</evidence>
<dbReference type="AlphaFoldDB" id="A0A846MX09"/>
<reference evidence="2 3" key="1">
    <citation type="submission" date="2020-03" db="EMBL/GenBank/DDBJ databases">
        <title>Genomic Encyclopedia of Type Strains, Phase IV (KMG-IV): sequencing the most valuable type-strain genomes for metagenomic binning, comparative biology and taxonomic classification.</title>
        <authorList>
            <person name="Goeker M."/>
        </authorList>
    </citation>
    <scope>NUCLEOTIDE SEQUENCE [LARGE SCALE GENOMIC DNA]</scope>
    <source>
        <strain evidence="2 3">DSM 19867</strain>
    </source>
</reference>
<keyword evidence="3" id="KW-1185">Reference proteome</keyword>
<gene>
    <name evidence="2" type="ORF">FHS83_000999</name>
</gene>
<accession>A0A846MX09</accession>
<proteinExistence type="predicted"/>
<dbReference type="Pfam" id="PF20057">
    <property type="entry name" value="DUF6456"/>
    <property type="match status" value="1"/>
</dbReference>
<feature type="domain" description="DUF6456" evidence="1">
    <location>
        <begin position="101"/>
        <end position="224"/>
    </location>
</feature>
<dbReference type="Proteomes" id="UP000570514">
    <property type="component" value="Unassembled WGS sequence"/>
</dbReference>
<name>A0A846MX09_9PROT</name>
<organism evidence="2 3">
    <name type="scientific">Rhizomicrobium palustre</name>
    <dbReference type="NCBI Taxonomy" id="189966"/>
    <lineage>
        <taxon>Bacteria</taxon>
        <taxon>Pseudomonadati</taxon>
        <taxon>Pseudomonadota</taxon>
        <taxon>Alphaproteobacteria</taxon>
        <taxon>Micropepsales</taxon>
        <taxon>Micropepsaceae</taxon>
        <taxon>Rhizomicrobium</taxon>
    </lineage>
</organism>
<comment type="caution">
    <text evidence="2">The sequence shown here is derived from an EMBL/GenBank/DDBJ whole genome shotgun (WGS) entry which is preliminary data.</text>
</comment>
<dbReference type="RefSeq" id="WP_167081512.1">
    <property type="nucleotide sequence ID" value="NZ_BAAADC010000001.1"/>
</dbReference>
<dbReference type="EMBL" id="JAASRM010000001">
    <property type="protein sequence ID" value="NIK87681.1"/>
    <property type="molecule type" value="Genomic_DNA"/>
</dbReference>
<dbReference type="InterPro" id="IPR045599">
    <property type="entry name" value="DUF6456"/>
</dbReference>
<protein>
    <recommendedName>
        <fullName evidence="1">DUF6456 domain-containing protein</fullName>
    </recommendedName>
</protein>
<sequence length="241" mass="26436">MSDATEIVLQKLSEGGKLRPFNGACFVVVGLRGKRRQVTAGLVEQLLRRGLVKKESGGEMIVLAKAGEDWLSNGGRFAEQHRLLETAKIADENGREHFVVINAAESPLALLTRLGWLTPPEVEAGEKLRRDYTIGQLTQRLGVNYAMPIGGRSHRPDMAETTLAARQRFNAAMKAAGPGLSELLFDICCYLKGLEESEKGRGWPRGSAKVVLKLALTRLAAHYGFGAPDQARMRGWQAEEK</sequence>
<evidence type="ECO:0000313" key="3">
    <source>
        <dbReference type="Proteomes" id="UP000570514"/>
    </source>
</evidence>
<evidence type="ECO:0000259" key="1">
    <source>
        <dbReference type="Pfam" id="PF20057"/>
    </source>
</evidence>